<comment type="caution">
    <text evidence="2">The sequence shown here is derived from an EMBL/GenBank/DDBJ whole genome shotgun (WGS) entry which is preliminary data.</text>
</comment>
<feature type="transmembrane region" description="Helical" evidence="1">
    <location>
        <begin position="30"/>
        <end position="51"/>
    </location>
</feature>
<keyword evidence="1" id="KW-1133">Transmembrane helix</keyword>
<dbReference type="Proteomes" id="UP001589692">
    <property type="component" value="Unassembled WGS sequence"/>
</dbReference>
<evidence type="ECO:0000256" key="1">
    <source>
        <dbReference type="SAM" id="Phobius"/>
    </source>
</evidence>
<evidence type="ECO:0000313" key="2">
    <source>
        <dbReference type="EMBL" id="MFB9950996.1"/>
    </source>
</evidence>
<dbReference type="EMBL" id="JBHMAA010000023">
    <property type="protein sequence ID" value="MFB9950996.1"/>
    <property type="molecule type" value="Genomic_DNA"/>
</dbReference>
<accession>A0ABV6AK54</accession>
<reference evidence="2 3" key="1">
    <citation type="submission" date="2024-09" db="EMBL/GenBank/DDBJ databases">
        <authorList>
            <person name="Sun Q."/>
            <person name="Mori K."/>
        </authorList>
    </citation>
    <scope>NUCLEOTIDE SEQUENCE [LARGE SCALE GENOMIC DNA]</scope>
    <source>
        <strain evidence="2 3">TBRC 4938</strain>
    </source>
</reference>
<evidence type="ECO:0000313" key="3">
    <source>
        <dbReference type="Proteomes" id="UP001589692"/>
    </source>
</evidence>
<sequence>MSAWDNIHHAMVMIEATGRPNPICRRMKRWPMLIIATIAFTAGAIMSQTLISIRPVIVISQTFTDGERQYETATAHKAWGVFVKGPDLDVVGTAPNRMAAVDAAASLAEQNGWRIVHIAPEGAETAKAEARLQ</sequence>
<gene>
    <name evidence="2" type="ORF">ACFFP0_19280</name>
</gene>
<keyword evidence="3" id="KW-1185">Reference proteome</keyword>
<proteinExistence type="predicted"/>
<name>A0ABV6AK54_9HYPH</name>
<dbReference type="RefSeq" id="WP_377263819.1">
    <property type="nucleotide sequence ID" value="NZ_JBHMAA010000023.1"/>
</dbReference>
<keyword evidence="1" id="KW-0472">Membrane</keyword>
<keyword evidence="1" id="KW-0812">Transmembrane</keyword>
<evidence type="ECO:0008006" key="4">
    <source>
        <dbReference type="Google" id="ProtNLM"/>
    </source>
</evidence>
<protein>
    <recommendedName>
        <fullName evidence="4">DUF2188 domain-containing protein</fullName>
    </recommendedName>
</protein>
<organism evidence="2 3">
    <name type="scientific">Rhizobium puerariae</name>
    <dbReference type="NCBI Taxonomy" id="1585791"/>
    <lineage>
        <taxon>Bacteria</taxon>
        <taxon>Pseudomonadati</taxon>
        <taxon>Pseudomonadota</taxon>
        <taxon>Alphaproteobacteria</taxon>
        <taxon>Hyphomicrobiales</taxon>
        <taxon>Rhizobiaceae</taxon>
        <taxon>Rhizobium/Agrobacterium group</taxon>
        <taxon>Rhizobium</taxon>
    </lineage>
</organism>